<accession>A7ARE3</accession>
<reference evidence="6 7" key="1">
    <citation type="journal article" date="2007" name="PLoS Pathog.">
        <title>Genome sequence of Babesia bovis and comparative analysis of apicomplexan hemoprotozoa.</title>
        <authorList>
            <person name="Brayton K.A."/>
            <person name="Lau A.O.T."/>
            <person name="Herndon D.R."/>
            <person name="Hannick L."/>
            <person name="Kappmeyer L.S."/>
            <person name="Berens S.J."/>
            <person name="Bidwell S.L."/>
            <person name="Brown W.C."/>
            <person name="Crabtree J."/>
            <person name="Fadrosh D."/>
            <person name="Feldblum T."/>
            <person name="Forberger H.A."/>
            <person name="Haas B.J."/>
            <person name="Howell J.M."/>
            <person name="Khouri H."/>
            <person name="Koo H."/>
            <person name="Mann D.J."/>
            <person name="Norimine J."/>
            <person name="Paulsen I.T."/>
            <person name="Radune D."/>
            <person name="Ren Q."/>
            <person name="Smith R.K. Jr."/>
            <person name="Suarez C.E."/>
            <person name="White O."/>
            <person name="Wortman J.R."/>
            <person name="Knowles D.P. Jr."/>
            <person name="McElwain T.F."/>
            <person name="Nene V.M."/>
        </authorList>
    </citation>
    <scope>NUCLEOTIDE SEQUENCE [LARGE SCALE GENOMIC DNA]</scope>
    <source>
        <strain evidence="6">T2Bo</strain>
    </source>
</reference>
<feature type="transmembrane region" description="Helical" evidence="5">
    <location>
        <begin position="27"/>
        <end position="49"/>
    </location>
</feature>
<dbReference type="FunCoup" id="A7ARE3">
    <property type="interactions" value="66"/>
</dbReference>
<comment type="caution">
    <text evidence="6">The sequence shown here is derived from an EMBL/GenBank/DDBJ whole genome shotgun (WGS) entry which is preliminary data.</text>
</comment>
<dbReference type="InParanoid" id="A7ARE3"/>
<keyword evidence="7" id="KW-1185">Reference proteome</keyword>
<evidence type="ECO:0000313" key="7">
    <source>
        <dbReference type="Proteomes" id="UP000002173"/>
    </source>
</evidence>
<dbReference type="STRING" id="5865.A7ARE3"/>
<dbReference type="eggNOG" id="KOG3574">
    <property type="taxonomic scope" value="Eukaryota"/>
</dbReference>
<evidence type="ECO:0000256" key="3">
    <source>
        <dbReference type="ARBA" id="ARBA00022989"/>
    </source>
</evidence>
<feature type="transmembrane region" description="Helical" evidence="5">
    <location>
        <begin position="236"/>
        <end position="254"/>
    </location>
</feature>
<dbReference type="InterPro" id="IPR036259">
    <property type="entry name" value="MFS_trans_sf"/>
</dbReference>
<evidence type="ECO:0000256" key="5">
    <source>
        <dbReference type="SAM" id="Phobius"/>
    </source>
</evidence>
<dbReference type="SUPFAM" id="SSF103473">
    <property type="entry name" value="MFS general substrate transporter"/>
    <property type="match status" value="2"/>
</dbReference>
<dbReference type="Proteomes" id="UP000002173">
    <property type="component" value="Unassembled WGS sequence"/>
</dbReference>
<dbReference type="AlphaFoldDB" id="A7ARE3"/>
<keyword evidence="4 5" id="KW-0472">Membrane</keyword>
<organism evidence="6 7">
    <name type="scientific">Babesia bovis</name>
    <dbReference type="NCBI Taxonomy" id="5865"/>
    <lineage>
        <taxon>Eukaryota</taxon>
        <taxon>Sar</taxon>
        <taxon>Alveolata</taxon>
        <taxon>Apicomplexa</taxon>
        <taxon>Aconoidasida</taxon>
        <taxon>Piroplasmida</taxon>
        <taxon>Babesiidae</taxon>
        <taxon>Babesia</taxon>
    </lineage>
</organism>
<dbReference type="InterPro" id="IPR024371">
    <property type="entry name" value="AcetylCoA_trans_1-like"/>
</dbReference>
<protein>
    <submittedName>
        <fullName evidence="6">AcetylCoA transporter, putative</fullName>
    </submittedName>
</protein>
<feature type="transmembrane region" description="Helical" evidence="5">
    <location>
        <begin position="69"/>
        <end position="87"/>
    </location>
</feature>
<keyword evidence="2 5" id="KW-0812">Transmembrane</keyword>
<dbReference type="Pfam" id="PF13000">
    <property type="entry name" value="Acatn"/>
    <property type="match status" value="2"/>
</dbReference>
<evidence type="ECO:0000313" key="6">
    <source>
        <dbReference type="EMBL" id="EDO07112.1"/>
    </source>
</evidence>
<proteinExistence type="predicted"/>
<dbReference type="EMBL" id="AAXT01000002">
    <property type="protein sequence ID" value="EDO07112.1"/>
    <property type="molecule type" value="Genomic_DNA"/>
</dbReference>
<comment type="subcellular location">
    <subcellularLocation>
        <location evidence="1">Membrane</location>
        <topology evidence="1">Multi-pass membrane protein</topology>
    </subcellularLocation>
</comment>
<dbReference type="GO" id="GO:0008521">
    <property type="term" value="F:acetyl-CoA transmembrane transporter activity"/>
    <property type="evidence" value="ECO:0007669"/>
    <property type="project" value="InterPro"/>
</dbReference>
<dbReference type="VEuPathDB" id="PiroplasmaDB:BBOV_IV007580"/>
<dbReference type="GO" id="GO:0035348">
    <property type="term" value="P:acetyl-CoA transmembrane transport"/>
    <property type="evidence" value="ECO:0007669"/>
    <property type="project" value="InterPro"/>
</dbReference>
<reference evidence="7" key="2">
    <citation type="journal article" date="2020" name="Data Brief">
        <title>Transcriptome dataset of Babesia bovis life stages within vertebrate and invertebrate hosts.</title>
        <authorList>
            <person name="Ueti M.W."/>
            <person name="Johnson W.C."/>
            <person name="Kappmeyer L.S."/>
            <person name="Herndon D.R."/>
            <person name="Mousel M.R."/>
            <person name="Reif K.E."/>
            <person name="Taus N.S."/>
            <person name="Ifeonu O.O."/>
            <person name="Silva J.C."/>
            <person name="Suarez C.E."/>
            <person name="Brayton K.A."/>
        </authorList>
    </citation>
    <scope>NUCLEOTIDE SEQUENCE [LARGE SCALE GENOMIC DNA]</scope>
</reference>
<dbReference type="GO" id="GO:0016020">
    <property type="term" value="C:membrane"/>
    <property type="evidence" value="ECO:0007669"/>
    <property type="project" value="UniProtKB-SubCell"/>
</dbReference>
<dbReference type="InterPro" id="IPR004752">
    <property type="entry name" value="AmpG_permease/AT-1"/>
</dbReference>
<gene>
    <name evidence="6" type="ORF">BBOV_IV007580</name>
</gene>
<evidence type="ECO:0000256" key="1">
    <source>
        <dbReference type="ARBA" id="ARBA00004141"/>
    </source>
</evidence>
<feature type="transmembrane region" description="Helical" evidence="5">
    <location>
        <begin position="99"/>
        <end position="117"/>
    </location>
</feature>
<evidence type="ECO:0000256" key="2">
    <source>
        <dbReference type="ARBA" id="ARBA00022692"/>
    </source>
</evidence>
<sequence length="498" mass="55491">MGLNVVTNYATNAEQEREHKKLLSYTFYDFKAIVILLTLYIIQGIPMGIHLSLPLIIYNKVSYSQMGNLSLTAIPLSLKLLWAPIMESLYSRRLGKRKCWIIPVQLITACLMLFVSANNRFDRWTGQHGETVDVTALLVYCTITYILMATQDVVVDGWALNMLRPEMRIHASTCNAAGQHIGINISYVCLTILSSNQMSRIINQTKDVIVTGAGEDNVSSHVQAIADRDFGIMSHYIRIFGIVTLAVTVLVMFIHEVEDAPTLIELQPVTEIGIIDTSPATRRWNMIKQSYALLIQILKLEPALLLGKLVLTINLIYSPEEPAELKLLEKGVPKDLLASITPFIIPLQIVGPPLVDNNCNKAIKQRRRNLQGFKDEITSSHELCGVDVCGRLVLHYNAAQSIALVALFADVSDPSIGGTYMALLNALMNVGELVPRLLGFWMIDALELYSRGLVDGLLIEGLLCIILGVIVLPIFRKVLLRIESYGVNEWYVNKFAEA</sequence>
<evidence type="ECO:0000256" key="4">
    <source>
        <dbReference type="ARBA" id="ARBA00023136"/>
    </source>
</evidence>
<dbReference type="PANTHER" id="PTHR12778:SF9">
    <property type="entry name" value="ACETYL-COENZYME A TRANSPORTER 1"/>
    <property type="match status" value="1"/>
</dbReference>
<dbReference type="OMA" id="RRKSWIM"/>
<reference evidence="7" key="3">
    <citation type="journal article" date="2021" name="Int. J. Parasitol.">
        <title>Comparative analysis of gene expression between Babesia bovis blood stages and kinetes allowed by improved genome annotation.</title>
        <authorList>
            <person name="Ueti M.W."/>
            <person name="Johnson W.C."/>
            <person name="Kappmeyer L.S."/>
            <person name="Herndon D.R."/>
            <person name="Mousel M.R."/>
            <person name="Reif K.E."/>
            <person name="Taus N.S."/>
            <person name="Ifeonu O.O."/>
            <person name="Silva J.C."/>
            <person name="Suarez C.E."/>
            <person name="Brayton K.A."/>
        </authorList>
    </citation>
    <scope>NUCLEOTIDE SEQUENCE [LARGE SCALE GENOMIC DNA]</scope>
</reference>
<name>A7ARE3_BABBO</name>
<dbReference type="PANTHER" id="PTHR12778">
    <property type="entry name" value="SOLUTE CARRIER FAMILY 33 ACETYL-COA TRANSPORTER -RELATED"/>
    <property type="match status" value="1"/>
</dbReference>
<keyword evidence="3 5" id="KW-1133">Transmembrane helix</keyword>
<feature type="transmembrane region" description="Helical" evidence="5">
    <location>
        <begin position="457"/>
        <end position="475"/>
    </location>
</feature>